<feature type="transmembrane region" description="Helical" evidence="3">
    <location>
        <begin position="7"/>
        <end position="28"/>
    </location>
</feature>
<keyword evidence="5" id="KW-0808">Transferase</keyword>
<feature type="domain" description="Acyltransferase 3" evidence="4">
    <location>
        <begin position="8"/>
        <end position="354"/>
    </location>
</feature>
<comment type="similarity">
    <text evidence="2">Belongs to the acyltransferase 3 family.</text>
</comment>
<dbReference type="RefSeq" id="WP_160802540.1">
    <property type="nucleotide sequence ID" value="NZ_WUUL01000012.1"/>
</dbReference>
<dbReference type="EMBL" id="WUUL01000012">
    <property type="protein sequence ID" value="MXQ55189.1"/>
    <property type="molecule type" value="Genomic_DNA"/>
</dbReference>
<evidence type="ECO:0000256" key="1">
    <source>
        <dbReference type="ARBA" id="ARBA00004370"/>
    </source>
</evidence>
<feature type="transmembrane region" description="Helical" evidence="3">
    <location>
        <begin position="139"/>
        <end position="157"/>
    </location>
</feature>
<keyword evidence="6" id="KW-1185">Reference proteome</keyword>
<comment type="caution">
    <text evidence="5">The sequence shown here is derived from an EMBL/GenBank/DDBJ whole genome shotgun (WGS) entry which is preliminary data.</text>
</comment>
<dbReference type="GO" id="GO:0016747">
    <property type="term" value="F:acyltransferase activity, transferring groups other than amino-acyl groups"/>
    <property type="evidence" value="ECO:0007669"/>
    <property type="project" value="InterPro"/>
</dbReference>
<evidence type="ECO:0000256" key="2">
    <source>
        <dbReference type="ARBA" id="ARBA00007400"/>
    </source>
</evidence>
<feature type="transmembrane region" description="Helical" evidence="3">
    <location>
        <begin position="305"/>
        <end position="327"/>
    </location>
</feature>
<feature type="transmembrane region" description="Helical" evidence="3">
    <location>
        <begin position="209"/>
        <end position="229"/>
    </location>
</feature>
<keyword evidence="5" id="KW-0012">Acyltransferase</keyword>
<feature type="transmembrane region" description="Helical" evidence="3">
    <location>
        <begin position="270"/>
        <end position="293"/>
    </location>
</feature>
<dbReference type="Pfam" id="PF01757">
    <property type="entry name" value="Acyl_transf_3"/>
    <property type="match status" value="1"/>
</dbReference>
<protein>
    <submittedName>
        <fullName evidence="5">Acyltransferase family protein</fullName>
    </submittedName>
</protein>
<evidence type="ECO:0000256" key="3">
    <source>
        <dbReference type="SAM" id="Phobius"/>
    </source>
</evidence>
<dbReference type="InterPro" id="IPR050623">
    <property type="entry name" value="Glucan_succinyl_AcylTrfase"/>
</dbReference>
<gene>
    <name evidence="5" type="ORF">GSM42_15990</name>
</gene>
<reference evidence="5 6" key="1">
    <citation type="submission" date="2019-12" db="EMBL/GenBank/DDBJ databases">
        <title>Whole-genome analyses of novel actinobacteria.</title>
        <authorList>
            <person name="Sahin N."/>
            <person name="Saygin H."/>
        </authorList>
    </citation>
    <scope>NUCLEOTIDE SEQUENCE [LARGE SCALE GENOMIC DNA]</scope>
    <source>
        <strain evidence="5 6">KC615</strain>
    </source>
</reference>
<feature type="transmembrane region" description="Helical" evidence="3">
    <location>
        <begin position="93"/>
        <end position="115"/>
    </location>
</feature>
<dbReference type="InterPro" id="IPR002656">
    <property type="entry name" value="Acyl_transf_3_dom"/>
</dbReference>
<dbReference type="PANTHER" id="PTHR36927:SF4">
    <property type="entry name" value="BLR5718 PROTEIN"/>
    <property type="match status" value="1"/>
</dbReference>
<feature type="transmembrane region" description="Helical" evidence="3">
    <location>
        <begin position="339"/>
        <end position="358"/>
    </location>
</feature>
<evidence type="ECO:0000313" key="6">
    <source>
        <dbReference type="Proteomes" id="UP000430692"/>
    </source>
</evidence>
<keyword evidence="3" id="KW-0812">Transmembrane</keyword>
<feature type="transmembrane region" description="Helical" evidence="3">
    <location>
        <begin position="178"/>
        <end position="203"/>
    </location>
</feature>
<feature type="transmembrane region" description="Helical" evidence="3">
    <location>
        <begin position="241"/>
        <end position="258"/>
    </location>
</feature>
<evidence type="ECO:0000259" key="4">
    <source>
        <dbReference type="Pfam" id="PF01757"/>
    </source>
</evidence>
<dbReference type="Proteomes" id="UP000430692">
    <property type="component" value="Unassembled WGS sequence"/>
</dbReference>
<comment type="subcellular location">
    <subcellularLocation>
        <location evidence="1">Membrane</location>
    </subcellularLocation>
</comment>
<sequence>MTNANRVYYLDHIRVFLTILVLFHHAALPYTNMEGVWYISDMEKGQTLVSAMLGFFIAINQAFFMGFFFFLAGYFTPMSFDRKVPRQFIKDRLLRLGIPVLAYLFILSPVVRYMVTIKSQSFWMFYKNEILTFQSIETGPLWFAEVLLIFTMSYVLYRLMMKKSPKNEADLFPSSKALLITALLLGVCTFAIRLVFPIGLWIWGIQIAYLPSYLFLFVIGIVAGSKNWLKEVPKKTTKQWVLGLSVVAPLFPISLLLFQGNLNGGFNIQAFHYAMWENLLAFGICVGLLAWFKKYYNQTSTLWSIFSRSAFAVYIIHPIVLVGYALLLKGVSLQPLLKFALVGVGGTITCFLIASLLVKVPYVNKVI</sequence>
<accession>A0A6I4VTT5</accession>
<dbReference type="AlphaFoldDB" id="A0A6I4VTT5"/>
<proteinExistence type="inferred from homology"/>
<keyword evidence="3" id="KW-1133">Transmembrane helix</keyword>
<feature type="transmembrane region" description="Helical" evidence="3">
    <location>
        <begin position="48"/>
        <end position="72"/>
    </location>
</feature>
<evidence type="ECO:0000313" key="5">
    <source>
        <dbReference type="EMBL" id="MXQ55189.1"/>
    </source>
</evidence>
<keyword evidence="3" id="KW-0472">Membrane</keyword>
<name>A0A6I4VTT5_9BACL</name>
<dbReference type="PANTHER" id="PTHR36927">
    <property type="entry name" value="BLR4337 PROTEIN"/>
    <property type="match status" value="1"/>
</dbReference>
<organism evidence="5 6">
    <name type="scientific">Shimazuella alba</name>
    <dbReference type="NCBI Taxonomy" id="2690964"/>
    <lineage>
        <taxon>Bacteria</taxon>
        <taxon>Bacillati</taxon>
        <taxon>Bacillota</taxon>
        <taxon>Bacilli</taxon>
        <taxon>Bacillales</taxon>
        <taxon>Thermoactinomycetaceae</taxon>
        <taxon>Shimazuella</taxon>
    </lineage>
</organism>